<feature type="transmembrane region" description="Helical" evidence="1">
    <location>
        <begin position="72"/>
        <end position="92"/>
    </location>
</feature>
<name>A0A6C0DTY4_9ZZZZ</name>
<proteinExistence type="predicted"/>
<feature type="transmembrane region" description="Helical" evidence="1">
    <location>
        <begin position="6"/>
        <end position="26"/>
    </location>
</feature>
<organism evidence="2">
    <name type="scientific">viral metagenome</name>
    <dbReference type="NCBI Taxonomy" id="1070528"/>
    <lineage>
        <taxon>unclassified sequences</taxon>
        <taxon>metagenomes</taxon>
        <taxon>organismal metagenomes</taxon>
    </lineage>
</organism>
<sequence length="120" mass="14018">MESLFMYIFIFILPVISSFIALIGTFMQTLPFMENSSIFYKILTSEFWATLNVLIYIPYLRLANKYLNPAQLLLYGYLTSFGVQIFSNKYMFISPTSYDDYFAMVIMFIAMGISAYKVFN</sequence>
<protein>
    <submittedName>
        <fullName evidence="2">Uncharacterized protein</fullName>
    </submittedName>
</protein>
<feature type="transmembrane region" description="Helical" evidence="1">
    <location>
        <begin position="38"/>
        <end position="60"/>
    </location>
</feature>
<evidence type="ECO:0000313" key="2">
    <source>
        <dbReference type="EMBL" id="QHT19972.1"/>
    </source>
</evidence>
<keyword evidence="1" id="KW-0812">Transmembrane</keyword>
<accession>A0A6C0DTY4</accession>
<keyword evidence="1" id="KW-0472">Membrane</keyword>
<keyword evidence="1" id="KW-1133">Transmembrane helix</keyword>
<dbReference type="AlphaFoldDB" id="A0A6C0DTY4"/>
<feature type="transmembrane region" description="Helical" evidence="1">
    <location>
        <begin position="101"/>
        <end position="119"/>
    </location>
</feature>
<evidence type="ECO:0000256" key="1">
    <source>
        <dbReference type="SAM" id="Phobius"/>
    </source>
</evidence>
<reference evidence="2" key="1">
    <citation type="journal article" date="2020" name="Nature">
        <title>Giant virus diversity and host interactions through global metagenomics.</title>
        <authorList>
            <person name="Schulz F."/>
            <person name="Roux S."/>
            <person name="Paez-Espino D."/>
            <person name="Jungbluth S."/>
            <person name="Walsh D.A."/>
            <person name="Denef V.J."/>
            <person name="McMahon K.D."/>
            <person name="Konstantinidis K.T."/>
            <person name="Eloe-Fadrosh E.A."/>
            <person name="Kyrpides N.C."/>
            <person name="Woyke T."/>
        </authorList>
    </citation>
    <scope>NUCLEOTIDE SEQUENCE</scope>
    <source>
        <strain evidence="2">GVMAG-M-3300023174-5</strain>
    </source>
</reference>
<dbReference type="EMBL" id="MN739673">
    <property type="protein sequence ID" value="QHT19972.1"/>
    <property type="molecule type" value="Genomic_DNA"/>
</dbReference>